<gene>
    <name evidence="1" type="ORF">SAMN05216325_11577</name>
</gene>
<evidence type="ECO:0000313" key="2">
    <source>
        <dbReference type="Proteomes" id="UP000199459"/>
    </source>
</evidence>
<protein>
    <submittedName>
        <fullName evidence="1">Uncharacterized protein</fullName>
    </submittedName>
</protein>
<reference evidence="1 2" key="1">
    <citation type="submission" date="2016-10" db="EMBL/GenBank/DDBJ databases">
        <authorList>
            <person name="de Groot N.N."/>
        </authorList>
    </citation>
    <scope>NUCLEOTIDE SEQUENCE [LARGE SCALE GENOMIC DNA]</scope>
    <source>
        <strain evidence="1 2">Nm22</strain>
    </source>
</reference>
<sequence>MALLAVFILLFCAADIDHRSYRLKSEEKIQAGKRNSEKREDSSFLCKGDCSLFAFEGVDTENFQQKSRNVFRVELSISTYIFFQNV</sequence>
<name>A0A1H8G0T2_9PROT</name>
<evidence type="ECO:0000313" key="1">
    <source>
        <dbReference type="EMBL" id="SEN37394.1"/>
    </source>
</evidence>
<dbReference type="EMBL" id="FOCP01000015">
    <property type="protein sequence ID" value="SEN37394.1"/>
    <property type="molecule type" value="Genomic_DNA"/>
</dbReference>
<accession>A0A1H8G0T2</accession>
<dbReference type="AlphaFoldDB" id="A0A1H8G0T2"/>
<proteinExistence type="predicted"/>
<organism evidence="1 2">
    <name type="scientific">Nitrosomonas marina</name>
    <dbReference type="NCBI Taxonomy" id="917"/>
    <lineage>
        <taxon>Bacteria</taxon>
        <taxon>Pseudomonadati</taxon>
        <taxon>Pseudomonadota</taxon>
        <taxon>Betaproteobacteria</taxon>
        <taxon>Nitrosomonadales</taxon>
        <taxon>Nitrosomonadaceae</taxon>
        <taxon>Nitrosomonas</taxon>
    </lineage>
</organism>
<dbReference type="Proteomes" id="UP000199459">
    <property type="component" value="Unassembled WGS sequence"/>
</dbReference>